<dbReference type="EMBL" id="JAWDGP010007240">
    <property type="protein sequence ID" value="KAK3727433.1"/>
    <property type="molecule type" value="Genomic_DNA"/>
</dbReference>
<feature type="region of interest" description="Disordered" evidence="4">
    <location>
        <begin position="597"/>
        <end position="624"/>
    </location>
</feature>
<sequence>MGLKEFLVSVRQSLAELPSRKKVHIVIGNESCDLDSAVSAIVYAYFLHQIKAKPGTTYVPILNVPRKNFRLRLETVYFLGKQGINAQDLTFVSDLDLTSLTPKPGSDLTLAVTLVDHHVLSDLEVCLEPYIVQVFDHRPQDGPLPDSWNVTLEHVGSCCSLIARELLASDSFQLDSPVAELLLGTILIDTGNMSASDRIGTPGDHEQLVKLKAFLPPSISATSIYEGIQKAKFDLSSLTVREMLEKDLKLVKGTQITVSMSSVTQDLEEMLCDPDLLNHAREFCEETPADVAIIMTVVMGDSGIRRRCIAVYSPNRVYRDQITDVIAGSTAPNLDLQPMTAGQDLEDINAFIQNNLVISRKGVLPLVRNFLTGEVTSSSNSHDFFSNFSDNAAATEAIKAAKEEKAEAEHEEMLRHINLAKAHQCEQFRTSQDRFDLAAVGNEALISPSLSSDSDLGNIAAAVGEHAHMSDFSLSHPDLPIADSLLAGQTTSTHETTGDNLLIDFGGGGDNKSSEVNSTGLLIDLEPKQNHNQGADMISQGNLVNTQTELDSSFVAGSNVNGSSSATPPIVINCHEPFQLMCPANISDTLMTDFFSSSMPTSGQGSKVPSYPETPPNSYMGSSFSLNRETQLPSFNSSEMVKRIQQKKAALAGHSDQRRGNYEDDDSDGLAIGGSGGGGSLISPAVPQNSYIDSSSGFSFMSMSDPGSEIPRLSSSDALMERVNEKRSQFEWSVESREENEEDINEAVGASGAVGINMQRGDSGGGGSLDPPVPYTPQNSYVDGGFDSYSRSNLPSMNSAEMVAKIRAKQSAMFGSNGSVGSSSRVSRSSHGSDDSGGCRSPDVVMASGSSGGAEVGRSASSKASRGTSLDSPQQPYTPQNSYRDSMGLLEYRNRLPDLNEVAERLSTEKDGESSRGKGRNSNRSQSNSDDNREEQDDGLNLAAEGKDVGSNLVTEGLNNLQPLAMSGVALLSSSHLHHQQTGSPRKSSSRSHSDSQNTMSDVDSLMSVSTDVGTPLSDNVVATGLASQILRGEMALIGRKDTTDSDVFAPLKTGDEEDDQKERASAQEPERGPSVDDRRKHLKFSLNQDPRAIIPNGPVAEEDLIYPSGADQASGFRTHSISREDLFSPMEPNHEDLGFVNIAENIVAESIAAALHMSGNRSGPSNQLRWMDQISSEVSVSPENVVAANLSASILHEGSDRWQREILCEQMDQKAEGNVVSQSIVQDMTARQMQNGRAGSSRSGSGDVCASSDKEKHKNKRFQGCQAERSGTSDQNLSDAALNELAYEIAHELIQNVLENFPEISSQLEKERAVESESDNRDVGDGPSRRIGVVENSMIVGLEQVSHSVEKREVADTVNSLSSSSELRKFSSDSNSSASTSCSDRKWSRDTDSAMTIIEDEIMTSFPGRQEQEEEIKSFPGRKFSKSEDFPARRFSREEHASRRSSKISDQSGDQYEDIKVAPDGLETDYLPNMDPLQGNLDIIDSNFSKITDTDREVVEGESFRKVSGQEFGISDNADDNEGADKEEGDKLVDPFVGVAVAEKGIMKKEVGGDSVFEEGGEPVASRPTTRTKKKIRVSFSEDVEDEAGDLNSSCSPSTSAHSPRSTLRSPPPFAQPDSETQGECGDMRTAAEDDDNVVKGRSDDPREVYYTTAGRISIASGGELDQSRSSSGSVSSPLPAADVTGRDNHQVGRLLGSRNDLDVFDVTPNPSHGCNDNTFINSRTLSENEIEGTFDRVTNSTVNSSPSNTMTFFNPPQLDHNLETSSQSSHSCVHHPPSVPCDPCVNPEPHVDDPSISHVTQQACNDSSSAQVGTNSGAPSNKPVAESSAGNTSKTGAEMRAGGDNSAGLKTKSPKLTQVSGPHPVTSDPLSSARGSLHSRNLSSASYGSVKGAIYSEEWQDDDIAGIAAQSGIEIPTEDHQRKKIRPDPNFARIIADGDEEVDDDDDEDEDDDEAADNNSDIGDLEWENDTPIQPPLRPGIQPTLSQDRAGGDCVEGGDGAGVAQRWKRVSVSGFNFNIDMHAVEPYKNVLSHGGYYAEGLNAIIVFYGCHLPSRRREDYSYIMNHLFHYVVHTLEELVADDYVIIYFHGSTPRHKMPGLGWLRRCYQSIDRRLKKNLKGLFLVHPTLWLRTIVTMTRPFISSKFSSKLRFVKTLEELNTIVPMDNVTIPDAIAHYDIYHRHLPSPPGTPGHSPGHR</sequence>
<feature type="compositionally biased region" description="Basic and acidic residues" evidence="4">
    <location>
        <begin position="1310"/>
        <end position="1329"/>
    </location>
</feature>
<dbReference type="SUPFAM" id="SSF64182">
    <property type="entry name" value="DHH phosphoesterases"/>
    <property type="match status" value="1"/>
</dbReference>
<feature type="compositionally biased region" description="Gly residues" evidence="4">
    <location>
        <begin position="671"/>
        <end position="680"/>
    </location>
</feature>
<feature type="region of interest" description="Disordered" evidence="4">
    <location>
        <begin position="1505"/>
        <end position="1534"/>
    </location>
</feature>
<evidence type="ECO:0000256" key="2">
    <source>
        <dbReference type="ARBA" id="ARBA00010331"/>
    </source>
</evidence>
<comment type="subcellular location">
    <subcellularLocation>
        <location evidence="1">Cytoplasm</location>
    </subcellularLocation>
</comment>
<dbReference type="PANTHER" id="PTHR12112:SF39">
    <property type="entry name" value="EG:152A3.5 PROTEIN (FBGN0003116_PN PROTEIN)"/>
    <property type="match status" value="1"/>
</dbReference>
<organism evidence="6 7">
    <name type="scientific">Elysia crispata</name>
    <name type="common">lettuce slug</name>
    <dbReference type="NCBI Taxonomy" id="231223"/>
    <lineage>
        <taxon>Eukaryota</taxon>
        <taxon>Metazoa</taxon>
        <taxon>Spiralia</taxon>
        <taxon>Lophotrochozoa</taxon>
        <taxon>Mollusca</taxon>
        <taxon>Gastropoda</taxon>
        <taxon>Heterobranchia</taxon>
        <taxon>Euthyneura</taxon>
        <taxon>Panpulmonata</taxon>
        <taxon>Sacoglossa</taxon>
        <taxon>Placobranchoidea</taxon>
        <taxon>Plakobranchidae</taxon>
        <taxon>Elysia</taxon>
    </lineage>
</organism>
<dbReference type="FunFam" id="3.40.525.10:FF:000001">
    <property type="entry name" value="BCL2/adenovirus E1B protein-interacting protein 2"/>
    <property type="match status" value="1"/>
</dbReference>
<feature type="compositionally biased region" description="Low complexity" evidence="4">
    <location>
        <begin position="1669"/>
        <end position="1678"/>
    </location>
</feature>
<keyword evidence="3" id="KW-0963">Cytoplasm</keyword>
<dbReference type="SMART" id="SM01131">
    <property type="entry name" value="DHHA2"/>
    <property type="match status" value="1"/>
</dbReference>
<dbReference type="PROSITE" id="PS50191">
    <property type="entry name" value="CRAL_TRIO"/>
    <property type="match status" value="1"/>
</dbReference>
<dbReference type="GO" id="GO:0005737">
    <property type="term" value="C:cytoplasm"/>
    <property type="evidence" value="ECO:0007669"/>
    <property type="project" value="UniProtKB-SubCell"/>
</dbReference>
<feature type="region of interest" description="Disordered" evidence="4">
    <location>
        <begin position="1914"/>
        <end position="1999"/>
    </location>
</feature>
<feature type="region of interest" description="Disordered" evidence="4">
    <location>
        <begin position="1310"/>
        <end position="1333"/>
    </location>
</feature>
<feature type="region of interest" description="Disordered" evidence="4">
    <location>
        <begin position="1046"/>
        <end position="1079"/>
    </location>
</feature>
<dbReference type="SUPFAM" id="SSF52087">
    <property type="entry name" value="CRAL/TRIO domain"/>
    <property type="match status" value="1"/>
</dbReference>
<feature type="compositionally biased region" description="Basic and acidic residues" evidence="4">
    <location>
        <begin position="1524"/>
        <end position="1534"/>
    </location>
</feature>
<reference evidence="6" key="1">
    <citation type="journal article" date="2023" name="G3 (Bethesda)">
        <title>A reference genome for the long-term kleptoplast-retaining sea slug Elysia crispata morphotype clarki.</title>
        <authorList>
            <person name="Eastman K.E."/>
            <person name="Pendleton A.L."/>
            <person name="Shaikh M.A."/>
            <person name="Suttiyut T."/>
            <person name="Ogas R."/>
            <person name="Tomko P."/>
            <person name="Gavelis G."/>
            <person name="Widhalm J.R."/>
            <person name="Wisecaver J.H."/>
        </authorList>
    </citation>
    <scope>NUCLEOTIDE SEQUENCE</scope>
    <source>
        <strain evidence="6">ECLA1</strain>
    </source>
</reference>
<dbReference type="InterPro" id="IPR001251">
    <property type="entry name" value="CRAL-TRIO_dom"/>
</dbReference>
<dbReference type="InterPro" id="IPR038763">
    <property type="entry name" value="DHH_sf"/>
</dbReference>
<dbReference type="Pfam" id="PF02833">
    <property type="entry name" value="DHHA2"/>
    <property type="match status" value="1"/>
</dbReference>
<evidence type="ECO:0000256" key="1">
    <source>
        <dbReference type="ARBA" id="ARBA00004496"/>
    </source>
</evidence>
<feature type="domain" description="CRAL-TRIO" evidence="5">
    <location>
        <begin position="2022"/>
        <end position="2183"/>
    </location>
</feature>
<feature type="region of interest" description="Disordered" evidence="4">
    <location>
        <begin position="1662"/>
        <end position="1690"/>
    </location>
</feature>
<dbReference type="InterPro" id="IPR004097">
    <property type="entry name" value="DHHA2"/>
</dbReference>
<dbReference type="Gene3D" id="3.10.310.20">
    <property type="entry name" value="DHHA2 domain"/>
    <property type="match status" value="1"/>
</dbReference>
<feature type="compositionally biased region" description="Low complexity" evidence="4">
    <location>
        <begin position="920"/>
        <end position="929"/>
    </location>
</feature>
<dbReference type="Pfam" id="PF13716">
    <property type="entry name" value="CRAL_TRIO_2"/>
    <property type="match status" value="1"/>
</dbReference>
<feature type="region of interest" description="Disordered" evidence="4">
    <location>
        <begin position="813"/>
        <end position="886"/>
    </location>
</feature>
<feature type="compositionally biased region" description="Basic and acidic residues" evidence="4">
    <location>
        <begin position="906"/>
        <end position="916"/>
    </location>
</feature>
<accession>A0AAE0XZR1</accession>
<evidence type="ECO:0000313" key="7">
    <source>
        <dbReference type="Proteomes" id="UP001283361"/>
    </source>
</evidence>
<feature type="compositionally biased region" description="Polar residues" evidence="4">
    <location>
        <begin position="597"/>
        <end position="607"/>
    </location>
</feature>
<name>A0AAE0XZR1_9GAST</name>
<proteinExistence type="inferred from homology"/>
<feature type="compositionally biased region" description="Polar residues" evidence="4">
    <location>
        <begin position="859"/>
        <end position="884"/>
    </location>
</feature>
<keyword evidence="7" id="KW-1185">Reference proteome</keyword>
<feature type="compositionally biased region" description="Polar residues" evidence="4">
    <location>
        <begin position="1799"/>
        <end position="1821"/>
    </location>
</feature>
<feature type="compositionally biased region" description="Low complexity" evidence="4">
    <location>
        <begin position="815"/>
        <end position="841"/>
    </location>
</feature>
<dbReference type="InterPro" id="IPR038222">
    <property type="entry name" value="DHHA2_dom_sf"/>
</dbReference>
<dbReference type="InterPro" id="IPR036865">
    <property type="entry name" value="CRAL-TRIO_dom_sf"/>
</dbReference>
<feature type="compositionally biased region" description="Low complexity" evidence="4">
    <location>
        <begin position="1373"/>
        <end position="1383"/>
    </location>
</feature>
<dbReference type="GO" id="GO:0004427">
    <property type="term" value="F:inorganic diphosphate phosphatase activity"/>
    <property type="evidence" value="ECO:0007669"/>
    <property type="project" value="UniProtKB-EC"/>
</dbReference>
<evidence type="ECO:0000256" key="3">
    <source>
        <dbReference type="ARBA" id="ARBA00022490"/>
    </source>
</evidence>
<gene>
    <name evidence="6" type="ORF">RRG08_058850</name>
</gene>
<dbReference type="Gene3D" id="3.90.1640.10">
    <property type="entry name" value="inorganic pyrophosphatase (n-terminal core)"/>
    <property type="match status" value="1"/>
</dbReference>
<dbReference type="PANTHER" id="PTHR12112">
    <property type="entry name" value="BNIP - RELATED"/>
    <property type="match status" value="1"/>
</dbReference>
<dbReference type="InterPro" id="IPR022181">
    <property type="entry name" value="Bcl2-/adenovirus-E1B"/>
</dbReference>
<feature type="compositionally biased region" description="Polar residues" evidence="4">
    <location>
        <begin position="1870"/>
        <end position="1885"/>
    </location>
</feature>
<feature type="region of interest" description="Disordered" evidence="4">
    <location>
        <begin position="733"/>
        <end position="787"/>
    </location>
</feature>
<dbReference type="Pfam" id="PF12496">
    <property type="entry name" value="BNIP2"/>
    <property type="match status" value="1"/>
</dbReference>
<feature type="compositionally biased region" description="Basic and acidic residues" evidence="4">
    <location>
        <begin position="1061"/>
        <end position="1079"/>
    </location>
</feature>
<feature type="compositionally biased region" description="Low complexity" evidence="4">
    <location>
        <begin position="1767"/>
        <end position="1778"/>
    </location>
</feature>
<feature type="compositionally biased region" description="Low complexity" evidence="4">
    <location>
        <begin position="1594"/>
        <end position="1608"/>
    </location>
</feature>
<feature type="region of interest" description="Disordered" evidence="4">
    <location>
        <begin position="1549"/>
        <end position="1650"/>
    </location>
</feature>
<dbReference type="SMART" id="SM00516">
    <property type="entry name" value="SEC14"/>
    <property type="match status" value="1"/>
</dbReference>
<feature type="compositionally biased region" description="Acidic residues" evidence="4">
    <location>
        <begin position="1939"/>
        <end position="1958"/>
    </location>
</feature>
<dbReference type="Proteomes" id="UP001283361">
    <property type="component" value="Unassembled WGS sequence"/>
</dbReference>
<feature type="region of interest" description="Disordered" evidence="4">
    <location>
        <begin position="975"/>
        <end position="1002"/>
    </location>
</feature>
<feature type="compositionally biased region" description="Low complexity" evidence="4">
    <location>
        <begin position="1237"/>
        <end position="1247"/>
    </location>
</feature>
<feature type="region of interest" description="Disordered" evidence="4">
    <location>
        <begin position="1748"/>
        <end position="1779"/>
    </location>
</feature>
<feature type="compositionally biased region" description="Basic and acidic residues" evidence="4">
    <location>
        <begin position="1627"/>
        <end position="1649"/>
    </location>
</feature>
<feature type="compositionally biased region" description="Basic and acidic residues" evidence="4">
    <location>
        <begin position="1384"/>
        <end position="1393"/>
    </location>
</feature>
<feature type="region of interest" description="Disordered" evidence="4">
    <location>
        <begin position="1350"/>
        <end position="1458"/>
    </location>
</feature>
<comment type="similarity">
    <text evidence="2">Belongs to the PPase class C family. Prune subfamily.</text>
</comment>
<comment type="caution">
    <text evidence="6">The sequence shown here is derived from an EMBL/GenBank/DDBJ whole genome shotgun (WGS) entry which is preliminary data.</text>
</comment>
<dbReference type="Gene3D" id="3.40.525.10">
    <property type="entry name" value="CRAL-TRIO lipid binding domain"/>
    <property type="match status" value="1"/>
</dbReference>
<dbReference type="CDD" id="cd00170">
    <property type="entry name" value="SEC14"/>
    <property type="match status" value="1"/>
</dbReference>
<evidence type="ECO:0000313" key="6">
    <source>
        <dbReference type="EMBL" id="KAK3727433.1"/>
    </source>
</evidence>
<protein>
    <recommendedName>
        <fullName evidence="5">CRAL-TRIO domain-containing protein</fullName>
    </recommendedName>
</protein>
<evidence type="ECO:0000259" key="5">
    <source>
        <dbReference type="PROSITE" id="PS50191"/>
    </source>
</evidence>
<feature type="region of interest" description="Disordered" evidence="4">
    <location>
        <begin position="1231"/>
        <end position="1277"/>
    </location>
</feature>
<feature type="region of interest" description="Disordered" evidence="4">
    <location>
        <begin position="1794"/>
        <end position="1885"/>
    </location>
</feature>
<feature type="region of interest" description="Disordered" evidence="4">
    <location>
        <begin position="906"/>
        <end position="937"/>
    </location>
</feature>
<evidence type="ECO:0000256" key="4">
    <source>
        <dbReference type="SAM" id="MobiDB-lite"/>
    </source>
</evidence>
<feature type="region of interest" description="Disordered" evidence="4">
    <location>
        <begin position="646"/>
        <end position="688"/>
    </location>
</feature>
<feature type="compositionally biased region" description="Basic and acidic residues" evidence="4">
    <location>
        <begin position="1426"/>
        <end position="1443"/>
    </location>
</feature>